<dbReference type="AlphaFoldDB" id="A0A059KI83"/>
<feature type="domain" description="CRISPR-associated protein Cas6 C-terminal" evidence="1">
    <location>
        <begin position="143"/>
        <end position="279"/>
    </location>
</feature>
<proteinExistence type="predicted"/>
<dbReference type="EMBL" id="AZRA01000109">
    <property type="protein sequence ID" value="KDB50828.1"/>
    <property type="molecule type" value="Genomic_DNA"/>
</dbReference>
<name>A0A059KI83_9BURK</name>
<organism evidence="2 3">
    <name type="scientific">Sphaerotilus natans subsp. natans DSM 6575</name>
    <dbReference type="NCBI Taxonomy" id="1286631"/>
    <lineage>
        <taxon>Bacteria</taxon>
        <taxon>Pseudomonadati</taxon>
        <taxon>Pseudomonadota</taxon>
        <taxon>Betaproteobacteria</taxon>
        <taxon>Burkholderiales</taxon>
        <taxon>Sphaerotilaceae</taxon>
        <taxon>Sphaerotilus</taxon>
    </lineage>
</organism>
<evidence type="ECO:0000313" key="3">
    <source>
        <dbReference type="Proteomes" id="UP000026714"/>
    </source>
</evidence>
<dbReference type="Proteomes" id="UP000026714">
    <property type="component" value="Unassembled WGS sequence"/>
</dbReference>
<protein>
    <recommendedName>
        <fullName evidence="1">CRISPR-associated protein Cas6 C-terminal domain-containing protein</fullName>
    </recommendedName>
</protein>
<evidence type="ECO:0000313" key="2">
    <source>
        <dbReference type="EMBL" id="KDB50828.1"/>
    </source>
</evidence>
<keyword evidence="3" id="KW-1185">Reference proteome</keyword>
<dbReference type="Gene3D" id="3.30.70.1900">
    <property type="match status" value="1"/>
</dbReference>
<gene>
    <name evidence="2" type="ORF">X805_35720</name>
</gene>
<dbReference type="InterPro" id="IPR019267">
    <property type="entry name" value="CRISPR-assoc_Cas6_C"/>
</dbReference>
<evidence type="ECO:0000259" key="1">
    <source>
        <dbReference type="Pfam" id="PF10040"/>
    </source>
</evidence>
<accession>A0A059KI83</accession>
<dbReference type="Pfam" id="PF10040">
    <property type="entry name" value="CRISPR_Cas6"/>
    <property type="match status" value="1"/>
</dbReference>
<dbReference type="STRING" id="34103.SAMN05421778_12533"/>
<sequence>MRLMSLQLLLGPRSGAQAAWGGVLHGFVERAAMNHAPELLPLLRPGGRQAPAHFAVLPPPVTDGPQAESADEDDPEPLDFGIVLFGALAEQADELAQALRMQCASRLHGRLARLGEVRVIDAPSHLPALAVEPASAIRLHRLELRAPLLLASGSATHAGWRQYRHLPWPSLGSVLESIAARLRVLAPTQAAQLGLDALPARLRWRAAPAQWQIEPLTPASRPAREIVLPYQTREHHLAPSGLIGTLIYPSHHPEQEAALLYWGQWVGVGQKTTMGFGSYAWIPS</sequence>
<comment type="caution">
    <text evidence="2">The sequence shown here is derived from an EMBL/GenBank/DDBJ whole genome shotgun (WGS) entry which is preliminary data.</text>
</comment>
<reference evidence="2 3" key="1">
    <citation type="journal article" date="2014" name="FEMS Microbiol. Ecol.">
        <title>Sphaerotilus natans encrusted with nanoball-shaped Fe(III) oxide minerals formed by nitrate-reducing mixotrophic Fe(II) oxidation.</title>
        <authorList>
            <person name="Park S."/>
            <person name="Kim D.H."/>
            <person name="Lee J.H."/>
            <person name="Hur H.G."/>
        </authorList>
    </citation>
    <scope>NUCLEOTIDE SEQUENCE [LARGE SCALE GENOMIC DNA]</scope>
    <source>
        <strain evidence="2 3">DSM 6575</strain>
    </source>
</reference>